<accession>A0A8S5PZX4</accession>
<proteinExistence type="predicted"/>
<protein>
    <submittedName>
        <fullName evidence="1">Uncharacterized protein</fullName>
    </submittedName>
</protein>
<evidence type="ECO:0000313" key="1">
    <source>
        <dbReference type="EMBL" id="DAE12059.1"/>
    </source>
</evidence>
<organism evidence="1">
    <name type="scientific">Podoviridae sp. ctack17</name>
    <dbReference type="NCBI Taxonomy" id="2825260"/>
    <lineage>
        <taxon>Viruses</taxon>
        <taxon>Duplodnaviria</taxon>
        <taxon>Heunggongvirae</taxon>
        <taxon>Uroviricota</taxon>
        <taxon>Caudoviricetes</taxon>
    </lineage>
</organism>
<reference evidence="1" key="1">
    <citation type="journal article" date="2021" name="Proc. Natl. Acad. Sci. U.S.A.">
        <title>A Catalog of Tens of Thousands of Viruses from Human Metagenomes Reveals Hidden Associations with Chronic Diseases.</title>
        <authorList>
            <person name="Tisza M.J."/>
            <person name="Buck C.B."/>
        </authorList>
    </citation>
    <scope>NUCLEOTIDE SEQUENCE</scope>
    <source>
        <strain evidence="1">Ctack17</strain>
    </source>
</reference>
<dbReference type="EMBL" id="BK015542">
    <property type="protein sequence ID" value="DAE12059.1"/>
    <property type="molecule type" value="Genomic_DNA"/>
</dbReference>
<sequence length="69" mass="8157">MEEVDKKVLCYYILSYHAGLVGFDVSILTDGDVIKKVKRLEQLSYEDLLEMYNMLHTMFIEKFGIEEDF</sequence>
<name>A0A8S5PZX4_9CAUD</name>